<evidence type="ECO:0000256" key="3">
    <source>
        <dbReference type="PROSITE-ProRule" id="PRU00339"/>
    </source>
</evidence>
<dbReference type="Pfam" id="PF13181">
    <property type="entry name" value="TPR_8"/>
    <property type="match status" value="2"/>
</dbReference>
<dbReference type="EMBL" id="QJKK01000019">
    <property type="protein sequence ID" value="RAL21095.1"/>
    <property type="molecule type" value="Genomic_DNA"/>
</dbReference>
<feature type="repeat" description="TPR" evidence="3">
    <location>
        <begin position="186"/>
        <end position="219"/>
    </location>
</feature>
<dbReference type="SMART" id="SM00028">
    <property type="entry name" value="TPR"/>
    <property type="match status" value="6"/>
</dbReference>
<comment type="caution">
    <text evidence="4">The sequence shown here is derived from an EMBL/GenBank/DDBJ whole genome shotgun (WGS) entry which is preliminary data.</text>
</comment>
<dbReference type="Proteomes" id="UP000251213">
    <property type="component" value="Unassembled WGS sequence"/>
</dbReference>
<dbReference type="PANTHER" id="PTHR44943">
    <property type="entry name" value="CELLULOSE SYNTHASE OPERON PROTEIN C"/>
    <property type="match status" value="1"/>
</dbReference>
<dbReference type="InterPro" id="IPR051685">
    <property type="entry name" value="Ycf3/AcsC/BcsC/TPR_MFPF"/>
</dbReference>
<dbReference type="Pfam" id="PF13174">
    <property type="entry name" value="TPR_6"/>
    <property type="match status" value="1"/>
</dbReference>
<keyword evidence="5" id="KW-1185">Reference proteome</keyword>
<protein>
    <submittedName>
        <fullName evidence="4">Uncharacterized protein</fullName>
    </submittedName>
</protein>
<dbReference type="AlphaFoldDB" id="A0A364K0Q8"/>
<dbReference type="SUPFAM" id="SSF48452">
    <property type="entry name" value="TPR-like"/>
    <property type="match status" value="1"/>
</dbReference>
<dbReference type="PANTHER" id="PTHR44943:SF8">
    <property type="entry name" value="TPR REPEAT-CONTAINING PROTEIN MJ0263"/>
    <property type="match status" value="1"/>
</dbReference>
<feature type="repeat" description="TPR" evidence="3">
    <location>
        <begin position="287"/>
        <end position="320"/>
    </location>
</feature>
<feature type="repeat" description="TPR" evidence="3">
    <location>
        <begin position="425"/>
        <end position="458"/>
    </location>
</feature>
<keyword evidence="1" id="KW-0677">Repeat</keyword>
<evidence type="ECO:0000256" key="2">
    <source>
        <dbReference type="ARBA" id="ARBA00022803"/>
    </source>
</evidence>
<dbReference type="InterPro" id="IPR011990">
    <property type="entry name" value="TPR-like_helical_dom_sf"/>
</dbReference>
<evidence type="ECO:0000313" key="5">
    <source>
        <dbReference type="Proteomes" id="UP000251213"/>
    </source>
</evidence>
<sequence>MQDPYPFRYIACFLDIRKYFFTRLGCYGGGNMFHNQWLQVVQRALEEIKTHYPNCTVQERPIWQSRLLQIKQSCDRMLESWACVEEEITQLLQEHPELLDEGKVIEDEVFLDESVVRQFRQGQGYYGLTMFHEAKQFFQQVVDEAPDFLLGRMYLGLTLFQENKLTEAAHQFHLLRQTATHEEFIGFAHHMLGCIYVKQGKDEEAIRQFNKTVSYLPQQADAWFNLGACHYRLKEYHEAVPYFYHALSINEDDWESMYYLSSCYRHYKEWESVTFWRLASYEKTNHPRVIESIAQDYEEMGQSEQALKWYRRLLFYHPKSSVAYHGIAWNLWMLGQRNEAFLWLKKGLTLFPTNVDLLFSYVWLSLSQGETHAVQKVLQTLPTDLIKQPLWLVVRSRLFTLLGKFEQATKTAEQLIEQENDSVRAMGYYQKGRTYLEMGKIPEAAQYFQEAHHLVNHWKDPLFFKGICHLVEGKPELTQSCWQQIVQ</sequence>
<proteinExistence type="predicted"/>
<reference evidence="4 5" key="2">
    <citation type="submission" date="2018-06" db="EMBL/GenBank/DDBJ databases">
        <authorList>
            <person name="Zhirakovskaya E."/>
        </authorList>
    </citation>
    <scope>NUCLEOTIDE SEQUENCE [LARGE SCALE GENOMIC DNA]</scope>
    <source>
        <strain evidence="4 5">FBKL4.011</strain>
    </source>
</reference>
<organism evidence="4 5">
    <name type="scientific">Thermoflavimicrobium daqui</name>
    <dbReference type="NCBI Taxonomy" id="2137476"/>
    <lineage>
        <taxon>Bacteria</taxon>
        <taxon>Bacillati</taxon>
        <taxon>Bacillota</taxon>
        <taxon>Bacilli</taxon>
        <taxon>Bacillales</taxon>
        <taxon>Thermoactinomycetaceae</taxon>
        <taxon>Thermoflavimicrobium</taxon>
    </lineage>
</organism>
<reference evidence="4 5" key="1">
    <citation type="submission" date="2018-06" db="EMBL/GenBank/DDBJ databases">
        <title>Thermoflavimicrobium daqus sp. nov., a thermophilic microbe isolated from Moutai-flavour Daqu.</title>
        <authorList>
            <person name="Wang X."/>
            <person name="Zhou H."/>
        </authorList>
    </citation>
    <scope>NUCLEOTIDE SEQUENCE [LARGE SCALE GENOMIC DNA]</scope>
    <source>
        <strain evidence="4 5">FBKL4.011</strain>
    </source>
</reference>
<dbReference type="Pfam" id="PF00515">
    <property type="entry name" value="TPR_1"/>
    <property type="match status" value="1"/>
</dbReference>
<evidence type="ECO:0000313" key="4">
    <source>
        <dbReference type="EMBL" id="RAL21095.1"/>
    </source>
</evidence>
<feature type="repeat" description="TPR" evidence="3">
    <location>
        <begin position="220"/>
        <end position="253"/>
    </location>
</feature>
<dbReference type="OrthoDB" id="2370959at2"/>
<dbReference type="InterPro" id="IPR019734">
    <property type="entry name" value="TPR_rpt"/>
</dbReference>
<evidence type="ECO:0000256" key="1">
    <source>
        <dbReference type="ARBA" id="ARBA00022737"/>
    </source>
</evidence>
<accession>A0A364K0Q8</accession>
<gene>
    <name evidence="4" type="ORF">DL897_17165</name>
</gene>
<name>A0A364K0Q8_9BACL</name>
<dbReference type="Gene3D" id="1.25.40.10">
    <property type="entry name" value="Tetratricopeptide repeat domain"/>
    <property type="match status" value="2"/>
</dbReference>
<dbReference type="PROSITE" id="PS50005">
    <property type="entry name" value="TPR"/>
    <property type="match status" value="4"/>
</dbReference>
<dbReference type="SUPFAM" id="SSF81901">
    <property type="entry name" value="HCP-like"/>
    <property type="match status" value="1"/>
</dbReference>
<dbReference type="PROSITE" id="PS50293">
    <property type="entry name" value="TPR_REGION"/>
    <property type="match status" value="1"/>
</dbReference>
<keyword evidence="2 3" id="KW-0802">TPR repeat</keyword>